<proteinExistence type="predicted"/>
<keyword evidence="2" id="KW-1185">Reference proteome</keyword>
<accession>A0AAE3M189</accession>
<evidence type="ECO:0000313" key="1">
    <source>
        <dbReference type="EMBL" id="MCW3784910.1"/>
    </source>
</evidence>
<organism evidence="1 2">
    <name type="scientific">Plebeiibacterium sediminum</name>
    <dbReference type="NCBI Taxonomy" id="2992112"/>
    <lineage>
        <taxon>Bacteria</taxon>
        <taxon>Pseudomonadati</taxon>
        <taxon>Bacteroidota</taxon>
        <taxon>Bacteroidia</taxon>
        <taxon>Marinilabiliales</taxon>
        <taxon>Marinilabiliaceae</taxon>
        <taxon>Plebeiibacterium</taxon>
    </lineage>
</organism>
<reference evidence="1" key="1">
    <citation type="submission" date="2022-10" db="EMBL/GenBank/DDBJ databases">
        <authorList>
            <person name="Yu W.X."/>
        </authorList>
    </citation>
    <scope>NUCLEOTIDE SEQUENCE</scope>
    <source>
        <strain evidence="1">AAT</strain>
    </source>
</reference>
<comment type="caution">
    <text evidence="1">The sequence shown here is derived from an EMBL/GenBank/DDBJ whole genome shotgun (WGS) entry which is preliminary data.</text>
</comment>
<dbReference type="AlphaFoldDB" id="A0AAE3M189"/>
<protein>
    <submittedName>
        <fullName evidence="1">Uncharacterized protein</fullName>
    </submittedName>
</protein>
<dbReference type="EMBL" id="JAPDPJ010000001">
    <property type="protein sequence ID" value="MCW3784910.1"/>
    <property type="molecule type" value="Genomic_DNA"/>
</dbReference>
<dbReference type="Proteomes" id="UP001209229">
    <property type="component" value="Unassembled WGS sequence"/>
</dbReference>
<name>A0AAE3M189_9BACT</name>
<sequence>MTLRECTGRWFLKKRFFGGYTVIVEVIKHRFDANDGTKDPDLIVWEKATESDLYNIDIMGIQNLEV</sequence>
<gene>
    <name evidence="1" type="ORF">OM075_00455</name>
</gene>
<dbReference type="RefSeq" id="WP_301188481.1">
    <property type="nucleotide sequence ID" value="NZ_JAPDPJ010000001.1"/>
</dbReference>
<evidence type="ECO:0000313" key="2">
    <source>
        <dbReference type="Proteomes" id="UP001209229"/>
    </source>
</evidence>